<dbReference type="eggNOG" id="COG4506">
    <property type="taxonomic scope" value="Bacteria"/>
</dbReference>
<gene>
    <name evidence="1" type="ORF">SAMN02910293_01141</name>
</gene>
<name>A0A1G6BPK6_9STRE</name>
<sequence length="127" mass="15003">MNITIKNQIQLDGETELIKQVYPVQVTEKNDQIYLVYQNEENEKVIIKCGVEELVMTRYSTPKSIMRFHKDNPALVAIPTPIGTQHLMTETDLYHFDIENNRVRINYQLKQIETEAVFADYQLEIQW</sequence>
<dbReference type="Proteomes" id="UP000182508">
    <property type="component" value="Unassembled WGS sequence"/>
</dbReference>
<dbReference type="RefSeq" id="WP_074485982.1">
    <property type="nucleotide sequence ID" value="NZ_FMXP01000013.1"/>
</dbReference>
<dbReference type="Gene3D" id="2.40.128.20">
    <property type="match status" value="1"/>
</dbReference>
<dbReference type="Pfam" id="PF09148">
    <property type="entry name" value="DUF1934"/>
    <property type="match status" value="1"/>
</dbReference>
<dbReference type="InterPro" id="IPR015231">
    <property type="entry name" value="DUF1934"/>
</dbReference>
<dbReference type="STRING" id="439219.SAMN02910293_01141"/>
<protein>
    <submittedName>
        <fullName evidence="1">Uncharacterized beta-barrel protein YwiB, DUF1934 family</fullName>
    </submittedName>
</protein>
<organism evidence="1 2">
    <name type="scientific">Streptococcus henryi</name>
    <dbReference type="NCBI Taxonomy" id="439219"/>
    <lineage>
        <taxon>Bacteria</taxon>
        <taxon>Bacillati</taxon>
        <taxon>Bacillota</taxon>
        <taxon>Bacilli</taxon>
        <taxon>Lactobacillales</taxon>
        <taxon>Streptococcaceae</taxon>
        <taxon>Streptococcus</taxon>
    </lineage>
</organism>
<evidence type="ECO:0000313" key="2">
    <source>
        <dbReference type="Proteomes" id="UP000182508"/>
    </source>
</evidence>
<dbReference type="AlphaFoldDB" id="A0A1G6BPK6"/>
<reference evidence="1 2" key="1">
    <citation type="submission" date="2016-10" db="EMBL/GenBank/DDBJ databases">
        <authorList>
            <person name="de Groot N.N."/>
        </authorList>
    </citation>
    <scope>NUCLEOTIDE SEQUENCE [LARGE SCALE GENOMIC DNA]</scope>
    <source>
        <strain evidence="1 2">A-4</strain>
    </source>
</reference>
<dbReference type="InterPro" id="IPR012674">
    <property type="entry name" value="Calycin"/>
</dbReference>
<proteinExistence type="predicted"/>
<dbReference type="SUPFAM" id="SSF50814">
    <property type="entry name" value="Lipocalins"/>
    <property type="match status" value="1"/>
</dbReference>
<keyword evidence="2" id="KW-1185">Reference proteome</keyword>
<dbReference type="EMBL" id="FMXP01000013">
    <property type="protein sequence ID" value="SDB22530.1"/>
    <property type="molecule type" value="Genomic_DNA"/>
</dbReference>
<accession>A0A1G6BPK6</accession>
<evidence type="ECO:0000313" key="1">
    <source>
        <dbReference type="EMBL" id="SDB22530.1"/>
    </source>
</evidence>